<evidence type="ECO:0000256" key="3">
    <source>
        <dbReference type="ARBA" id="ARBA00023163"/>
    </source>
</evidence>
<dbReference type="Pfam" id="PF07702">
    <property type="entry name" value="UTRA"/>
    <property type="match status" value="1"/>
</dbReference>
<dbReference type="InterPro" id="IPR050679">
    <property type="entry name" value="Bact_HTH_transcr_reg"/>
</dbReference>
<sequence length="247" mass="26574">MLMVANRYTHIADQLRVQIGRGLLAADDRLPSEAELMTEFGASRPTVRLALDILQNEGLIVRRHGSGNFVRQPVERITYTDDKLSEDTRTTVAAAVKVPVSTKVVEADNSLCVLLGVPRDTRLTEYVYRSYQGSTPYSLARIYVPAGVLAADVPRTSASPLGDDVRAALTSSGVQLAATQSRITARLATAEEARTLQIGTGTAVLDIERVSLDPAGRVVEAALLVLPSYSAQAVFTTHSLVRDLEAA</sequence>
<dbReference type="Proteomes" id="UP000179935">
    <property type="component" value="Unassembled WGS sequence"/>
</dbReference>
<dbReference type="CDD" id="cd07377">
    <property type="entry name" value="WHTH_GntR"/>
    <property type="match status" value="1"/>
</dbReference>
<keyword evidence="3" id="KW-0804">Transcription</keyword>
<evidence type="ECO:0000313" key="5">
    <source>
        <dbReference type="EMBL" id="OIJ89774.1"/>
    </source>
</evidence>
<dbReference type="AlphaFoldDB" id="A0A1S2P9S5"/>
<dbReference type="STRING" id="1428652.BIV24_19350"/>
<dbReference type="InterPro" id="IPR036388">
    <property type="entry name" value="WH-like_DNA-bd_sf"/>
</dbReference>
<evidence type="ECO:0000259" key="4">
    <source>
        <dbReference type="PROSITE" id="PS50949"/>
    </source>
</evidence>
<keyword evidence="1" id="KW-0805">Transcription regulation</keyword>
<proteinExistence type="predicted"/>
<dbReference type="SUPFAM" id="SSF46785">
    <property type="entry name" value="Winged helix' DNA-binding domain"/>
    <property type="match status" value="1"/>
</dbReference>
<keyword evidence="6" id="KW-1185">Reference proteome</keyword>
<dbReference type="PRINTS" id="PR00035">
    <property type="entry name" value="HTHGNTR"/>
</dbReference>
<dbReference type="PANTHER" id="PTHR44846:SF17">
    <property type="entry name" value="GNTR-FAMILY TRANSCRIPTIONAL REGULATOR"/>
    <property type="match status" value="1"/>
</dbReference>
<evidence type="ECO:0000313" key="6">
    <source>
        <dbReference type="Proteomes" id="UP000179935"/>
    </source>
</evidence>
<dbReference type="SMART" id="SM00866">
    <property type="entry name" value="UTRA"/>
    <property type="match status" value="1"/>
</dbReference>
<dbReference type="InterPro" id="IPR011663">
    <property type="entry name" value="UTRA"/>
</dbReference>
<name>A0A1S2P9S5_9ACTN</name>
<comment type="caution">
    <text evidence="5">The sequence shown here is derived from an EMBL/GenBank/DDBJ whole genome shotgun (WGS) entry which is preliminary data.</text>
</comment>
<dbReference type="InterPro" id="IPR036390">
    <property type="entry name" value="WH_DNA-bd_sf"/>
</dbReference>
<organism evidence="5 6">
    <name type="scientific">Streptomyces colonosanans</name>
    <dbReference type="NCBI Taxonomy" id="1428652"/>
    <lineage>
        <taxon>Bacteria</taxon>
        <taxon>Bacillati</taxon>
        <taxon>Actinomycetota</taxon>
        <taxon>Actinomycetes</taxon>
        <taxon>Kitasatosporales</taxon>
        <taxon>Streptomycetaceae</taxon>
        <taxon>Streptomyces</taxon>
    </lineage>
</organism>
<protein>
    <recommendedName>
        <fullName evidence="4">HTH gntR-type domain-containing protein</fullName>
    </recommendedName>
</protein>
<dbReference type="EMBL" id="MLYP01000049">
    <property type="protein sequence ID" value="OIJ89774.1"/>
    <property type="molecule type" value="Genomic_DNA"/>
</dbReference>
<dbReference type="SMART" id="SM00345">
    <property type="entry name" value="HTH_GNTR"/>
    <property type="match status" value="1"/>
</dbReference>
<gene>
    <name evidence="5" type="ORF">BIV24_19350</name>
</gene>
<dbReference type="GO" id="GO:0003700">
    <property type="term" value="F:DNA-binding transcription factor activity"/>
    <property type="evidence" value="ECO:0007669"/>
    <property type="project" value="InterPro"/>
</dbReference>
<evidence type="ECO:0000256" key="2">
    <source>
        <dbReference type="ARBA" id="ARBA00023125"/>
    </source>
</evidence>
<dbReference type="SUPFAM" id="SSF64288">
    <property type="entry name" value="Chorismate lyase-like"/>
    <property type="match status" value="1"/>
</dbReference>
<dbReference type="Pfam" id="PF00392">
    <property type="entry name" value="GntR"/>
    <property type="match status" value="1"/>
</dbReference>
<feature type="domain" description="HTH gntR-type" evidence="4">
    <location>
        <begin position="5"/>
        <end position="73"/>
    </location>
</feature>
<dbReference type="Gene3D" id="1.10.10.10">
    <property type="entry name" value="Winged helix-like DNA-binding domain superfamily/Winged helix DNA-binding domain"/>
    <property type="match status" value="1"/>
</dbReference>
<reference evidence="5 6" key="1">
    <citation type="submission" date="2016-10" db="EMBL/GenBank/DDBJ databases">
        <title>Genome sequence of Streptomyces sp. MUSC 93.</title>
        <authorList>
            <person name="Lee L.-H."/>
            <person name="Ser H.-L."/>
            <person name="Law J.W.-F."/>
        </authorList>
    </citation>
    <scope>NUCLEOTIDE SEQUENCE [LARGE SCALE GENOMIC DNA]</scope>
    <source>
        <strain evidence="5 6">MUSC 93</strain>
    </source>
</reference>
<dbReference type="GO" id="GO:0045892">
    <property type="term" value="P:negative regulation of DNA-templated transcription"/>
    <property type="evidence" value="ECO:0007669"/>
    <property type="project" value="TreeGrafter"/>
</dbReference>
<dbReference type="GO" id="GO:0003677">
    <property type="term" value="F:DNA binding"/>
    <property type="evidence" value="ECO:0007669"/>
    <property type="project" value="UniProtKB-KW"/>
</dbReference>
<dbReference type="InterPro" id="IPR028978">
    <property type="entry name" value="Chorismate_lyase_/UTRA_dom_sf"/>
</dbReference>
<keyword evidence="2" id="KW-0238">DNA-binding</keyword>
<evidence type="ECO:0000256" key="1">
    <source>
        <dbReference type="ARBA" id="ARBA00023015"/>
    </source>
</evidence>
<dbReference type="Gene3D" id="3.40.1410.10">
    <property type="entry name" value="Chorismate lyase-like"/>
    <property type="match status" value="1"/>
</dbReference>
<dbReference type="PROSITE" id="PS50949">
    <property type="entry name" value="HTH_GNTR"/>
    <property type="match status" value="1"/>
</dbReference>
<accession>A0A1S2P9S5</accession>
<dbReference type="PANTHER" id="PTHR44846">
    <property type="entry name" value="MANNOSYL-D-GLYCERATE TRANSPORT/METABOLISM SYSTEM REPRESSOR MNGR-RELATED"/>
    <property type="match status" value="1"/>
</dbReference>
<dbReference type="InterPro" id="IPR000524">
    <property type="entry name" value="Tscrpt_reg_HTH_GntR"/>
</dbReference>